<dbReference type="GO" id="GO:0000995">
    <property type="term" value="F:RNA polymerase III general transcription initiation factor activity"/>
    <property type="evidence" value="ECO:0007669"/>
    <property type="project" value="TreeGrafter"/>
</dbReference>
<dbReference type="CDD" id="cd20554">
    <property type="entry name" value="CYCLIN_TFIIIB90_rpt2"/>
    <property type="match status" value="1"/>
</dbReference>
<dbReference type="FunFam" id="1.10.472.10:FF:000002">
    <property type="entry name" value="Transcription factor IIIB 90 kDa subunit"/>
    <property type="match status" value="1"/>
</dbReference>
<feature type="compositionally biased region" description="Basic and acidic residues" evidence="12">
    <location>
        <begin position="31"/>
        <end position="40"/>
    </location>
</feature>
<evidence type="ECO:0000259" key="13">
    <source>
        <dbReference type="SMART" id="SM00385"/>
    </source>
</evidence>
<evidence type="ECO:0000256" key="3">
    <source>
        <dbReference type="ARBA" id="ARBA00022723"/>
    </source>
</evidence>
<proteinExistence type="inferred from homology"/>
<evidence type="ECO:0000256" key="12">
    <source>
        <dbReference type="SAM" id="MobiDB-lite"/>
    </source>
</evidence>
<dbReference type="GO" id="GO:0001006">
    <property type="term" value="F:RNA polymerase III type 3 promoter sequence-specific DNA binding"/>
    <property type="evidence" value="ECO:0007669"/>
    <property type="project" value="TreeGrafter"/>
</dbReference>
<evidence type="ECO:0000256" key="5">
    <source>
        <dbReference type="ARBA" id="ARBA00022833"/>
    </source>
</evidence>
<feature type="domain" description="Cyclin-like" evidence="13">
    <location>
        <begin position="245"/>
        <end position="343"/>
    </location>
</feature>
<keyword evidence="9" id="KW-0539">Nucleus</keyword>
<evidence type="ECO:0000256" key="10">
    <source>
        <dbReference type="PROSITE-ProRule" id="PRU00023"/>
    </source>
</evidence>
<feature type="region of interest" description="Disordered" evidence="12">
    <location>
        <begin position="1471"/>
        <end position="1492"/>
    </location>
</feature>
<comment type="similarity">
    <text evidence="2">Belongs to the TFIIB family.</text>
</comment>
<evidence type="ECO:0000256" key="9">
    <source>
        <dbReference type="ARBA" id="ARBA00023242"/>
    </source>
</evidence>
<dbReference type="SUPFAM" id="SSF47954">
    <property type="entry name" value="Cyclin-like"/>
    <property type="match status" value="2"/>
</dbReference>
<dbReference type="Pfam" id="PF13637">
    <property type="entry name" value="Ank_4"/>
    <property type="match status" value="2"/>
</dbReference>
<keyword evidence="15" id="KW-1185">Reference proteome</keyword>
<keyword evidence="11" id="KW-0175">Coiled coil</keyword>
<dbReference type="PROSITE" id="PS50088">
    <property type="entry name" value="ANK_REPEAT"/>
    <property type="match status" value="3"/>
</dbReference>
<evidence type="ECO:0000256" key="1">
    <source>
        <dbReference type="ARBA" id="ARBA00004123"/>
    </source>
</evidence>
<accession>A0A0P7BNF0</accession>
<feature type="compositionally biased region" description="Acidic residues" evidence="12">
    <location>
        <begin position="728"/>
        <end position="738"/>
    </location>
</feature>
<feature type="region of interest" description="Disordered" evidence="12">
    <location>
        <begin position="470"/>
        <end position="490"/>
    </location>
</feature>
<dbReference type="InterPro" id="IPR036770">
    <property type="entry name" value="Ankyrin_rpt-contain_sf"/>
</dbReference>
<evidence type="ECO:0000256" key="2">
    <source>
        <dbReference type="ARBA" id="ARBA00010857"/>
    </source>
</evidence>
<feature type="region of interest" description="Disordered" evidence="12">
    <location>
        <begin position="351"/>
        <end position="403"/>
    </location>
</feature>
<dbReference type="OrthoDB" id="511529at2759"/>
<feature type="compositionally biased region" description="Polar residues" evidence="12">
    <location>
        <begin position="663"/>
        <end position="673"/>
    </location>
</feature>
<name>A0A0P7BNF0_9HYPO</name>
<keyword evidence="3" id="KW-0479">Metal-binding</keyword>
<feature type="region of interest" description="Disordered" evidence="12">
    <location>
        <begin position="1"/>
        <end position="43"/>
    </location>
</feature>
<dbReference type="EMBL" id="LKCW01000053">
    <property type="protein sequence ID" value="KPM42128.1"/>
    <property type="molecule type" value="Genomic_DNA"/>
</dbReference>
<evidence type="ECO:0000256" key="7">
    <source>
        <dbReference type="ARBA" id="ARBA00023159"/>
    </source>
</evidence>
<feature type="repeat" description="ANK" evidence="10">
    <location>
        <begin position="1146"/>
        <end position="1179"/>
    </location>
</feature>
<dbReference type="SMART" id="SM00385">
    <property type="entry name" value="CYCLIN"/>
    <property type="match status" value="2"/>
</dbReference>
<feature type="compositionally biased region" description="Acidic residues" evidence="12">
    <location>
        <begin position="697"/>
        <end position="718"/>
    </location>
</feature>
<reference evidence="14 15" key="1">
    <citation type="submission" date="2015-09" db="EMBL/GenBank/DDBJ databases">
        <title>Draft genome of a European isolate of the apple canker pathogen Neonectria ditissima.</title>
        <authorList>
            <person name="Gomez-Cortecero A."/>
            <person name="Harrison R.J."/>
            <person name="Armitage A.D."/>
        </authorList>
    </citation>
    <scope>NUCLEOTIDE SEQUENCE [LARGE SCALE GENOMIC DNA]</scope>
    <source>
        <strain evidence="14 15">R09/05</strain>
    </source>
</reference>
<dbReference type="STRING" id="78410.A0A0P7BNF0"/>
<dbReference type="GO" id="GO:0017025">
    <property type="term" value="F:TBP-class protein binding"/>
    <property type="evidence" value="ECO:0007669"/>
    <property type="project" value="InterPro"/>
</dbReference>
<sequence length="1492" mass="165745">MSSFLTPPKTGPTGQRPVAKPRFSKPNPVRAMREREERRAAATAQAQIARTAINRNASLAHPSRPQCPNKACPKPNVVDGTCQTCGRIADDSNIVAEVQFGETSSGAAMVQGSYIGADQAGVRSMGPAFRRVGGSDDREKSIREAKSLMQGYAQQLNVSDSLVTAGTQVFKLASSANFIQGRTLTSVAAVCLYAACRAEPPCKLMLIDLADLVQLNVFKLGRIFKKLNEVVPIGNDGLIPVYPEDLIWRFATKMEFHQETAKVAEDAVRLVKRMSRDWMVMGRRPSGICGACLLMAARMHNFRRTVREVVYIVKVTNHTIQSRLQEFKFTESSRMSVEDFLKQDFLESSHDPPSFYRQTEEYKQMAESKGRKRKRPEVGAEDGVDGEASRDTAAKAPRGGADLTKAPAVKYRRDDDGFIIPPLPSQIADNPSLVNKFNNANAEEGEEGEENNVERLDNLVEEFGDAMDEDAEQDAMQRANGKPDKPSLPINEEWEQDEQELEGVIEEIFNDPLTYEHAMAYSNAEQRAQIHTVWALQQRPQKEVSMSADVTEDEFADDLEVMNCLLSPEEAQIKEMIWVNQNKEWLRKHQEKVFRKKIEAERPKQTRKRRKRARMGEGQTSPASSAAEAAINVAKDRAWSKRINYDAIRNIFDMPNIGGPGSEATSGKTSVAGSTFGADDANDAPDGSVAGDGEAAPAEEEEEEFDETENYGDGDGEEFGGGGGEYEGGFEDDDNPEMDAEYGLDAEFAFLHVNLLRVNFLCAHFSFRVIYRLAGLAIVSIVVDLPRTKRTLQPSSLMDPLSVAASVIALTQATTAVGKGIRFLRSLKNIPDEFLHLTNELSTLQAVLDQVTNALQELQSEKSNSIMPNVDLISTLGLEDDLRQTVLELEALCDRLRATARTNTKTGKLGVSKKMWLRERSGVAQLKAKADATKGNLSLCFHALISTQRSVRQTAIAIDIHRIVAKTNEELASIRELNSKTAEAHETGFNGLQRSLNEFCTERLELEQLIRATIPPVPSLQDKPANSLNETSPSESTWTFQASLRSKCSSSLPVWNTRPCDSPQCQKRSHSRMELQYIFPWWLMARQVYFATAGHSVFGSGATIHMSIRRVLPDNDALVALIGNNVEWLKTALANKILHPSDVDQHGTSLLLLAIRAESEPHTADFLLDQGSPVDLEDNTGWHVQDLLSFKMLLAHPNFDIHVVESCAAGSLLHYAVRHERLGHTEMVELLLDAGIDVNTTDRLGYTAIRFAFGNPNMIELLLERGTIMNDVFQHNPLSGFLAPSRPFQRWHPMRKHWKYSLDLLLCHGFDINCRPTGIHYLHLAIGSRNISLVDLLLQFGARKDLVDDFGNGFLHFAALFADLELIDFLRDIELFGVDPDAVNDSGHTPSEMIAWRRLVSRRHVPELPLTTEEEYLAFNLLLDETRERNSRAAAEHGFVGENEGEWASENDSECDEAGSVLESAGALHLRGSGCSKDETSDDDDFFDASEG</sequence>
<protein>
    <recommendedName>
        <fullName evidence="13">Cyclin-like domain-containing protein</fullName>
    </recommendedName>
</protein>
<dbReference type="GO" id="GO:0005634">
    <property type="term" value="C:nucleus"/>
    <property type="evidence" value="ECO:0007669"/>
    <property type="project" value="UniProtKB-SubCell"/>
</dbReference>
<gene>
    <name evidence="14" type="ORF">AK830_g4385</name>
</gene>
<keyword evidence="10" id="KW-0040">ANK repeat</keyword>
<feature type="coiled-coil region" evidence="11">
    <location>
        <begin position="841"/>
        <end position="899"/>
    </location>
</feature>
<dbReference type="InterPro" id="IPR002110">
    <property type="entry name" value="Ankyrin_rpt"/>
</dbReference>
<evidence type="ECO:0000256" key="8">
    <source>
        <dbReference type="ARBA" id="ARBA00023163"/>
    </source>
</evidence>
<dbReference type="SMART" id="SM00248">
    <property type="entry name" value="ANK"/>
    <property type="match status" value="5"/>
</dbReference>
<dbReference type="InterPro" id="IPR013150">
    <property type="entry name" value="TFIIB_cyclin"/>
</dbReference>
<feature type="repeat" description="ANK" evidence="10">
    <location>
        <begin position="1317"/>
        <end position="1349"/>
    </location>
</feature>
<evidence type="ECO:0000256" key="4">
    <source>
        <dbReference type="ARBA" id="ARBA00022771"/>
    </source>
</evidence>
<comment type="subcellular location">
    <subcellularLocation>
        <location evidence="1">Nucleus</location>
    </subcellularLocation>
</comment>
<feature type="compositionally biased region" description="Basic and acidic residues" evidence="12">
    <location>
        <begin position="358"/>
        <end position="369"/>
    </location>
</feature>
<dbReference type="GO" id="GO:0000126">
    <property type="term" value="C:transcription factor TFIIIB complex"/>
    <property type="evidence" value="ECO:0007669"/>
    <property type="project" value="TreeGrafter"/>
</dbReference>
<organism evidence="14 15">
    <name type="scientific">Neonectria ditissima</name>
    <dbReference type="NCBI Taxonomy" id="78410"/>
    <lineage>
        <taxon>Eukaryota</taxon>
        <taxon>Fungi</taxon>
        <taxon>Dikarya</taxon>
        <taxon>Ascomycota</taxon>
        <taxon>Pezizomycotina</taxon>
        <taxon>Sordariomycetes</taxon>
        <taxon>Hypocreomycetidae</taxon>
        <taxon>Hypocreales</taxon>
        <taxon>Nectriaceae</taxon>
        <taxon>Neonectria</taxon>
    </lineage>
</organism>
<dbReference type="Pfam" id="PF00382">
    <property type="entry name" value="TFIIB"/>
    <property type="match status" value="2"/>
</dbReference>
<feature type="repeat" description="ANK" evidence="10">
    <location>
        <begin position="1208"/>
        <end position="1243"/>
    </location>
</feature>
<dbReference type="GO" id="GO:0097550">
    <property type="term" value="C:transcription preinitiation complex"/>
    <property type="evidence" value="ECO:0007669"/>
    <property type="project" value="TreeGrafter"/>
</dbReference>
<evidence type="ECO:0000256" key="11">
    <source>
        <dbReference type="SAM" id="Coils"/>
    </source>
</evidence>
<dbReference type="InterPro" id="IPR013763">
    <property type="entry name" value="Cyclin-like_dom"/>
</dbReference>
<dbReference type="SUPFAM" id="SSF48403">
    <property type="entry name" value="Ankyrin repeat"/>
    <property type="match status" value="1"/>
</dbReference>
<dbReference type="Gene3D" id="1.10.472.10">
    <property type="entry name" value="Cyclin-like"/>
    <property type="match status" value="2"/>
</dbReference>
<evidence type="ECO:0000256" key="6">
    <source>
        <dbReference type="ARBA" id="ARBA00023015"/>
    </source>
</evidence>
<feature type="region of interest" description="Disordered" evidence="12">
    <location>
        <begin position="654"/>
        <end position="738"/>
    </location>
</feature>
<comment type="caution">
    <text evidence="14">The sequence shown here is derived from an EMBL/GenBank/DDBJ whole genome shotgun (WGS) entry which is preliminary data.</text>
</comment>
<dbReference type="PANTHER" id="PTHR11618">
    <property type="entry name" value="TRANSCRIPTION INITIATION FACTOR IIB-RELATED"/>
    <property type="match status" value="1"/>
</dbReference>
<keyword evidence="4" id="KW-0863">Zinc-finger</keyword>
<dbReference type="GO" id="GO:0008270">
    <property type="term" value="F:zinc ion binding"/>
    <property type="evidence" value="ECO:0007669"/>
    <property type="project" value="UniProtKB-KW"/>
</dbReference>
<dbReference type="InterPro" id="IPR000812">
    <property type="entry name" value="TFIIB"/>
</dbReference>
<keyword evidence="7" id="KW-0010">Activator</keyword>
<dbReference type="Gene3D" id="1.25.40.20">
    <property type="entry name" value="Ankyrin repeat-containing domain"/>
    <property type="match status" value="2"/>
</dbReference>
<feature type="region of interest" description="Disordered" evidence="12">
    <location>
        <begin position="597"/>
        <end position="629"/>
    </location>
</feature>
<keyword evidence="6" id="KW-0805">Transcription regulation</keyword>
<dbReference type="Proteomes" id="UP000050424">
    <property type="component" value="Unassembled WGS sequence"/>
</dbReference>
<feature type="domain" description="Cyclin-like" evidence="13">
    <location>
        <begin position="147"/>
        <end position="229"/>
    </location>
</feature>
<evidence type="ECO:0000313" key="15">
    <source>
        <dbReference type="Proteomes" id="UP000050424"/>
    </source>
</evidence>
<dbReference type="GO" id="GO:0070897">
    <property type="term" value="P:transcription preinitiation complex assembly"/>
    <property type="evidence" value="ECO:0007669"/>
    <property type="project" value="InterPro"/>
</dbReference>
<dbReference type="Pfam" id="PF07741">
    <property type="entry name" value="BRF1"/>
    <property type="match status" value="1"/>
</dbReference>
<dbReference type="PANTHER" id="PTHR11618:SF4">
    <property type="entry name" value="TRANSCRIPTION FACTOR IIIB 90 KDA SUBUNIT"/>
    <property type="match status" value="1"/>
</dbReference>
<dbReference type="InterPro" id="IPR036915">
    <property type="entry name" value="Cyclin-like_sf"/>
</dbReference>
<feature type="compositionally biased region" description="Acidic residues" evidence="12">
    <location>
        <begin position="1480"/>
        <end position="1492"/>
    </location>
</feature>
<dbReference type="InterPro" id="IPR011665">
    <property type="entry name" value="BRF1_TBP-bd_dom"/>
</dbReference>
<keyword evidence="5" id="KW-0862">Zinc</keyword>
<dbReference type="Gene3D" id="1.20.5.650">
    <property type="entry name" value="Single helix bin"/>
    <property type="match status" value="1"/>
</dbReference>
<dbReference type="PROSITE" id="PS50297">
    <property type="entry name" value="ANK_REP_REGION"/>
    <property type="match status" value="2"/>
</dbReference>
<keyword evidence="8" id="KW-0804">Transcription</keyword>
<evidence type="ECO:0000313" key="14">
    <source>
        <dbReference type="EMBL" id="KPM42128.1"/>
    </source>
</evidence>